<organism evidence="2 3">
    <name type="scientific">Steinernema hermaphroditum</name>
    <dbReference type="NCBI Taxonomy" id="289476"/>
    <lineage>
        <taxon>Eukaryota</taxon>
        <taxon>Metazoa</taxon>
        <taxon>Ecdysozoa</taxon>
        <taxon>Nematoda</taxon>
        <taxon>Chromadorea</taxon>
        <taxon>Rhabditida</taxon>
        <taxon>Tylenchina</taxon>
        <taxon>Panagrolaimomorpha</taxon>
        <taxon>Strongyloidoidea</taxon>
        <taxon>Steinernematidae</taxon>
        <taxon>Steinernema</taxon>
    </lineage>
</organism>
<keyword evidence="1" id="KW-0732">Signal</keyword>
<proteinExistence type="predicted"/>
<feature type="signal peptide" evidence="1">
    <location>
        <begin position="1"/>
        <end position="16"/>
    </location>
</feature>
<name>A0AA39II98_9BILA</name>
<gene>
    <name evidence="2" type="ORF">QR680_008250</name>
</gene>
<evidence type="ECO:0000313" key="2">
    <source>
        <dbReference type="EMBL" id="KAK0423642.1"/>
    </source>
</evidence>
<evidence type="ECO:0000313" key="3">
    <source>
        <dbReference type="Proteomes" id="UP001175271"/>
    </source>
</evidence>
<feature type="chain" id="PRO_5041226951" evidence="1">
    <location>
        <begin position="17"/>
        <end position="80"/>
    </location>
</feature>
<comment type="caution">
    <text evidence="2">The sequence shown here is derived from an EMBL/GenBank/DDBJ whole genome shotgun (WGS) entry which is preliminary data.</text>
</comment>
<accession>A0AA39II98</accession>
<dbReference type="EMBL" id="JAUCMV010000001">
    <property type="protein sequence ID" value="KAK0423642.1"/>
    <property type="molecule type" value="Genomic_DNA"/>
</dbReference>
<dbReference type="Proteomes" id="UP001175271">
    <property type="component" value="Unassembled WGS sequence"/>
</dbReference>
<reference evidence="2" key="1">
    <citation type="submission" date="2023-06" db="EMBL/GenBank/DDBJ databases">
        <title>Genomic analysis of the entomopathogenic nematode Steinernema hermaphroditum.</title>
        <authorList>
            <person name="Schwarz E.M."/>
            <person name="Heppert J.K."/>
            <person name="Baniya A."/>
            <person name="Schwartz H.T."/>
            <person name="Tan C.-H."/>
            <person name="Antoshechkin I."/>
            <person name="Sternberg P.W."/>
            <person name="Goodrich-Blair H."/>
            <person name="Dillman A.R."/>
        </authorList>
    </citation>
    <scope>NUCLEOTIDE SEQUENCE</scope>
    <source>
        <strain evidence="2">PS9179</strain>
        <tissue evidence="2">Whole animal</tissue>
    </source>
</reference>
<evidence type="ECO:0000256" key="1">
    <source>
        <dbReference type="SAM" id="SignalP"/>
    </source>
</evidence>
<dbReference type="AlphaFoldDB" id="A0AA39II98"/>
<sequence>MLLITLSLSILIKVSLLPYSQLLLIFGLHHTMNKTICTDDLQKLAKEDGVWVPVDDFIQLVQPKAISDWQSSCGIDLCKQ</sequence>
<protein>
    <submittedName>
        <fullName evidence="2">Uncharacterized protein</fullName>
    </submittedName>
</protein>
<keyword evidence="3" id="KW-1185">Reference proteome</keyword>